<reference evidence="3 4" key="1">
    <citation type="submission" date="2012-01" db="EMBL/GenBank/DDBJ databases">
        <title>The Genome Sequence of Scardovia inopinata F0304.</title>
        <authorList>
            <consortium name="The Broad Institute Genome Sequencing Platform"/>
            <person name="Ward D."/>
            <person name="Earl A."/>
            <person name="Feldgarden M."/>
            <person name="Gevers D."/>
            <person name="Young S."/>
            <person name="Zeng Q."/>
            <person name="Koehrsen M."/>
            <person name="Alvarado L."/>
            <person name="Berlin A.M."/>
            <person name="Borenstein D."/>
            <person name="Chapman S.B."/>
            <person name="Chen Z."/>
            <person name="Engels R."/>
            <person name="Freedman E."/>
            <person name="Gellesch M."/>
            <person name="Goldberg J."/>
            <person name="Griggs A."/>
            <person name="Gujja S."/>
            <person name="Heilman E.R."/>
            <person name="Heiman D.I."/>
            <person name="Hepburn T.A."/>
            <person name="Howarth C."/>
            <person name="Jen D."/>
            <person name="Larson L."/>
            <person name="Mehta T."/>
            <person name="Park D."/>
            <person name="Pearson M."/>
            <person name="Richards J."/>
            <person name="Roberts A."/>
            <person name="Saif S."/>
            <person name="Shea T.D."/>
            <person name="Shenoy N."/>
            <person name="Sisk P."/>
            <person name="Stolte C."/>
            <person name="Sykes S.N."/>
            <person name="Walk T."/>
            <person name="White J."/>
            <person name="Yandava C."/>
            <person name="Izard J."/>
            <person name="Baranova O.V."/>
            <person name="Blanton J.M."/>
            <person name="Tanner A.C."/>
            <person name="Dewhirst F."/>
            <person name="Haas B."/>
            <person name="Nusbaum C."/>
            <person name="Birren B."/>
        </authorList>
    </citation>
    <scope>NUCLEOTIDE SEQUENCE [LARGE SCALE GENOMIC DNA]</scope>
    <source>
        <strain evidence="3 4">F0304</strain>
    </source>
</reference>
<dbReference type="HOGENOM" id="CLU_131518_0_1_11"/>
<evidence type="ECO:0000313" key="3">
    <source>
        <dbReference type="EMBL" id="EFG26030.2"/>
    </source>
</evidence>
<dbReference type="PANTHER" id="PTHR38041:SF1">
    <property type="entry name" value="CHORISMATE MUTASE"/>
    <property type="match status" value="1"/>
</dbReference>
<comment type="caution">
    <text evidence="3">The sequence shown here is derived from an EMBL/GenBank/DDBJ whole genome shotgun (WGS) entry which is preliminary data.</text>
</comment>
<dbReference type="PANTHER" id="PTHR38041">
    <property type="entry name" value="CHORISMATE MUTASE"/>
    <property type="match status" value="1"/>
</dbReference>
<dbReference type="InterPro" id="IPR002701">
    <property type="entry name" value="CM_II_prokaryot"/>
</dbReference>
<dbReference type="PROSITE" id="PS51168">
    <property type="entry name" value="CHORISMATE_MUT_2"/>
    <property type="match status" value="1"/>
</dbReference>
<feature type="domain" description="Chorismate mutase" evidence="2">
    <location>
        <begin position="11"/>
        <end position="102"/>
    </location>
</feature>
<dbReference type="EMBL" id="ADCX01000007">
    <property type="protein sequence ID" value="EFG26030.2"/>
    <property type="molecule type" value="Genomic_DNA"/>
</dbReference>
<dbReference type="Proteomes" id="UP000005777">
    <property type="component" value="Unassembled WGS sequence"/>
</dbReference>
<keyword evidence="1" id="KW-0413">Isomerase</keyword>
<gene>
    <name evidence="3" type="ORF">HMPREF9020_01102</name>
</gene>
<evidence type="ECO:0000313" key="4">
    <source>
        <dbReference type="Proteomes" id="UP000005777"/>
    </source>
</evidence>
<dbReference type="GO" id="GO:0004106">
    <property type="term" value="F:chorismate mutase activity"/>
    <property type="evidence" value="ECO:0007669"/>
    <property type="project" value="InterPro"/>
</dbReference>
<dbReference type="InterPro" id="IPR036263">
    <property type="entry name" value="Chorismate_II_sf"/>
</dbReference>
<protein>
    <submittedName>
        <fullName evidence="3">Chorismate mutase</fullName>
    </submittedName>
</protein>
<keyword evidence="4" id="KW-1185">Reference proteome</keyword>
<dbReference type="GO" id="GO:0009697">
    <property type="term" value="P:salicylic acid biosynthetic process"/>
    <property type="evidence" value="ECO:0007669"/>
    <property type="project" value="TreeGrafter"/>
</dbReference>
<dbReference type="AlphaFoldDB" id="W5IGR9"/>
<dbReference type="InterPro" id="IPR051331">
    <property type="entry name" value="Chorismate_mutase-related"/>
</dbReference>
<dbReference type="SUPFAM" id="SSF48600">
    <property type="entry name" value="Chorismate mutase II"/>
    <property type="match status" value="1"/>
</dbReference>
<proteinExistence type="predicted"/>
<dbReference type="InterPro" id="IPR036979">
    <property type="entry name" value="CM_dom_sf"/>
</dbReference>
<dbReference type="Pfam" id="PF01817">
    <property type="entry name" value="CM_2"/>
    <property type="match status" value="1"/>
</dbReference>
<dbReference type="RefSeq" id="WP_050752392.1">
    <property type="nucleotide sequence ID" value="NZ_GG770226.1"/>
</dbReference>
<dbReference type="GO" id="GO:0046417">
    <property type="term" value="P:chorismate metabolic process"/>
    <property type="evidence" value="ECO:0007669"/>
    <property type="project" value="InterPro"/>
</dbReference>
<evidence type="ECO:0000256" key="1">
    <source>
        <dbReference type="ARBA" id="ARBA00023235"/>
    </source>
</evidence>
<dbReference type="Gene3D" id="1.20.59.10">
    <property type="entry name" value="Chorismate mutase"/>
    <property type="match status" value="1"/>
</dbReference>
<dbReference type="eggNOG" id="COG1605">
    <property type="taxonomic scope" value="Bacteria"/>
</dbReference>
<accession>W5IGR9</accession>
<name>W5IGR9_SCAIO</name>
<organism evidence="3 4">
    <name type="scientific">Scardovia inopinata F0304</name>
    <dbReference type="NCBI Taxonomy" id="641146"/>
    <lineage>
        <taxon>Bacteria</taxon>
        <taxon>Bacillati</taxon>
        <taxon>Actinomycetota</taxon>
        <taxon>Actinomycetes</taxon>
        <taxon>Bifidobacteriales</taxon>
        <taxon>Bifidobacteriaceae</taxon>
        <taxon>Scardovia</taxon>
    </lineage>
</organism>
<evidence type="ECO:0000259" key="2">
    <source>
        <dbReference type="PROSITE" id="PS51168"/>
    </source>
</evidence>
<sequence>MMEKAENSYASQVNFQLNTCRCRIDDIDHQVIALLAQRFAVTKLVGELKAEHHLDAFDPDRERAQEEDMLHVAEEYGLNPSIALAYVKMVREKAKEQERSEGAR</sequence>
<dbReference type="SMART" id="SM00830">
    <property type="entry name" value="CM_2"/>
    <property type="match status" value="1"/>
</dbReference>